<dbReference type="EMBL" id="GL379793">
    <property type="protein sequence ID" value="EGT56665.1"/>
    <property type="molecule type" value="Genomic_DNA"/>
</dbReference>
<evidence type="ECO:0000256" key="1">
    <source>
        <dbReference type="SAM" id="Phobius"/>
    </source>
</evidence>
<feature type="chain" id="PRO_5003403202" evidence="2">
    <location>
        <begin position="27"/>
        <end position="235"/>
    </location>
</feature>
<feature type="transmembrane region" description="Helical" evidence="1">
    <location>
        <begin position="133"/>
        <end position="156"/>
    </location>
</feature>
<keyword evidence="4" id="KW-1185">Reference proteome</keyword>
<gene>
    <name evidence="3" type="ORF">CAEBREN_01189</name>
</gene>
<feature type="transmembrane region" description="Helical" evidence="1">
    <location>
        <begin position="72"/>
        <end position="91"/>
    </location>
</feature>
<evidence type="ECO:0000313" key="4">
    <source>
        <dbReference type="Proteomes" id="UP000008068"/>
    </source>
</evidence>
<name>G0MGI4_CAEBE</name>
<evidence type="ECO:0000256" key="2">
    <source>
        <dbReference type="SAM" id="SignalP"/>
    </source>
</evidence>
<keyword evidence="1" id="KW-0472">Membrane</keyword>
<dbReference type="HOGENOM" id="CLU_1181114_0_0_1"/>
<reference evidence="4" key="1">
    <citation type="submission" date="2011-07" db="EMBL/GenBank/DDBJ databases">
        <authorList>
            <consortium name="Caenorhabditis brenneri Sequencing and Analysis Consortium"/>
            <person name="Wilson R.K."/>
        </authorList>
    </citation>
    <scope>NUCLEOTIDE SEQUENCE [LARGE SCALE GENOMIC DNA]</scope>
    <source>
        <strain evidence="4">PB2801</strain>
    </source>
</reference>
<dbReference type="Proteomes" id="UP000008068">
    <property type="component" value="Unassembled WGS sequence"/>
</dbReference>
<keyword evidence="2" id="KW-0732">Signal</keyword>
<dbReference type="InParanoid" id="G0MGI4"/>
<organism evidence="4">
    <name type="scientific">Caenorhabditis brenneri</name>
    <name type="common">Nematode worm</name>
    <dbReference type="NCBI Taxonomy" id="135651"/>
    <lineage>
        <taxon>Eukaryota</taxon>
        <taxon>Metazoa</taxon>
        <taxon>Ecdysozoa</taxon>
        <taxon>Nematoda</taxon>
        <taxon>Chromadorea</taxon>
        <taxon>Rhabditida</taxon>
        <taxon>Rhabditina</taxon>
        <taxon>Rhabditomorpha</taxon>
        <taxon>Rhabditoidea</taxon>
        <taxon>Rhabditidae</taxon>
        <taxon>Peloderinae</taxon>
        <taxon>Caenorhabditis</taxon>
    </lineage>
</organism>
<evidence type="ECO:0000313" key="3">
    <source>
        <dbReference type="EMBL" id="EGT56665.1"/>
    </source>
</evidence>
<protein>
    <submittedName>
        <fullName evidence="3">Uncharacterized protein</fullName>
    </submittedName>
</protein>
<feature type="signal peptide" evidence="2">
    <location>
        <begin position="1"/>
        <end position="26"/>
    </location>
</feature>
<dbReference type="AlphaFoldDB" id="G0MGI4"/>
<feature type="transmembrane region" description="Helical" evidence="1">
    <location>
        <begin position="42"/>
        <end position="65"/>
    </location>
</feature>
<proteinExistence type="predicted"/>
<keyword evidence="1" id="KW-1133">Transmembrane helix</keyword>
<keyword evidence="1" id="KW-0812">Transmembrane</keyword>
<sequence>MTLLILGHLSTMFALFIFFLLPSINAIEHRENFRTRQENLKSLRFGMITMTFCAVVQYLSAYGILELSSTDYIYFFFLHCVACMLYGLFIFETSYACVNSSNDYKPVVAGCCFILTVGAVHTSVVNGFTDSTPLYHCLYTMTIGLLVVDTFTVCFYPQEIHFLRELIGLRVEVKQKNVTEVQERFLESFEVDYLNVRSLDGTQNFAVLYRNVECIRALTQLRGGRDYDQGEGSGS</sequence>
<accession>G0MGI4</accession>